<dbReference type="Proteomes" id="UP000284163">
    <property type="component" value="Unassembled WGS sequence"/>
</dbReference>
<accession>A0A413KB47</accession>
<name>A0A413KB47_BIFPS</name>
<sequence length="151" mass="16655">MADLSVRAPLDAEGLIDALFKRVDFRKAGFDNVVVLPRDVADTDSYALDHDVVIWHCGAPVQPDWNVKAWVWRFALSLTVVNRDPDISSSLCSFLHETISRWPYGEPTEFGRVGAIPDNPAFEQVAIGDVVTTKTAVVRSCTKLVQAGSVR</sequence>
<gene>
    <name evidence="1" type="ORF">DXA22_09100</name>
</gene>
<evidence type="ECO:0000313" key="1">
    <source>
        <dbReference type="EMBL" id="RGY75337.1"/>
    </source>
</evidence>
<evidence type="ECO:0000313" key="2">
    <source>
        <dbReference type="Proteomes" id="UP000284163"/>
    </source>
</evidence>
<dbReference type="AlphaFoldDB" id="A0A413KB47"/>
<dbReference type="RefSeq" id="WP_117656758.1">
    <property type="nucleotide sequence ID" value="NZ_JBPFIZ010000001.1"/>
</dbReference>
<protein>
    <submittedName>
        <fullName evidence="1">Uncharacterized protein</fullName>
    </submittedName>
</protein>
<organism evidence="1 2">
    <name type="scientific">Bifidobacterium pseudocatenulatum</name>
    <dbReference type="NCBI Taxonomy" id="28026"/>
    <lineage>
        <taxon>Bacteria</taxon>
        <taxon>Bacillati</taxon>
        <taxon>Actinomycetota</taxon>
        <taxon>Actinomycetes</taxon>
        <taxon>Bifidobacteriales</taxon>
        <taxon>Bifidobacteriaceae</taxon>
        <taxon>Bifidobacterium</taxon>
    </lineage>
</organism>
<proteinExistence type="predicted"/>
<comment type="caution">
    <text evidence="1">The sequence shown here is derived from an EMBL/GenBank/DDBJ whole genome shotgun (WGS) entry which is preliminary data.</text>
</comment>
<reference evidence="1 2" key="1">
    <citation type="submission" date="2018-08" db="EMBL/GenBank/DDBJ databases">
        <title>A genome reference for cultivated species of the human gut microbiota.</title>
        <authorList>
            <person name="Zou Y."/>
            <person name="Xue W."/>
            <person name="Luo G."/>
        </authorList>
    </citation>
    <scope>NUCLEOTIDE SEQUENCE [LARGE SCALE GENOMIC DNA]</scope>
    <source>
        <strain evidence="1 2">CF01-1</strain>
    </source>
</reference>
<dbReference type="EMBL" id="QSDK01000018">
    <property type="protein sequence ID" value="RGY75337.1"/>
    <property type="molecule type" value="Genomic_DNA"/>
</dbReference>